<dbReference type="Pfam" id="PF00528">
    <property type="entry name" value="BPD_transp_1"/>
    <property type="match status" value="1"/>
</dbReference>
<accession>A0A089HUL7</accession>
<keyword evidence="3" id="KW-1003">Cell membrane</keyword>
<dbReference type="CDD" id="cd06261">
    <property type="entry name" value="TM_PBP2"/>
    <property type="match status" value="1"/>
</dbReference>
<protein>
    <submittedName>
        <fullName evidence="9">ABC transporter permease</fullName>
    </submittedName>
</protein>
<feature type="domain" description="ABC transmembrane type-1" evidence="8">
    <location>
        <begin position="67"/>
        <end position="281"/>
    </location>
</feature>
<organism evidence="9 10">
    <name type="scientific">Paenibacillus durus</name>
    <name type="common">Paenibacillus azotofixans</name>
    <dbReference type="NCBI Taxonomy" id="44251"/>
    <lineage>
        <taxon>Bacteria</taxon>
        <taxon>Bacillati</taxon>
        <taxon>Bacillota</taxon>
        <taxon>Bacilli</taxon>
        <taxon>Bacillales</taxon>
        <taxon>Paenibacillaceae</taxon>
        <taxon>Paenibacillus</taxon>
    </lineage>
</organism>
<comment type="similarity">
    <text evidence="7">Belongs to the binding-protein-dependent transport system permease family.</text>
</comment>
<keyword evidence="4 7" id="KW-0812">Transmembrane</keyword>
<keyword evidence="5 7" id="KW-1133">Transmembrane helix</keyword>
<keyword evidence="6 7" id="KW-0472">Membrane</keyword>
<feature type="transmembrane region" description="Helical" evidence="7">
    <location>
        <begin position="71"/>
        <end position="92"/>
    </location>
</feature>
<dbReference type="eggNOG" id="COG1175">
    <property type="taxonomic scope" value="Bacteria"/>
</dbReference>
<feature type="transmembrane region" description="Helical" evidence="7">
    <location>
        <begin position="260"/>
        <end position="284"/>
    </location>
</feature>
<dbReference type="RefSeq" id="WP_042208182.1">
    <property type="nucleotide sequence ID" value="NZ_CP009288.1"/>
</dbReference>
<feature type="transmembrane region" description="Helical" evidence="7">
    <location>
        <begin position="213"/>
        <end position="234"/>
    </location>
</feature>
<evidence type="ECO:0000256" key="2">
    <source>
        <dbReference type="ARBA" id="ARBA00022448"/>
    </source>
</evidence>
<dbReference type="EMBL" id="CP009288">
    <property type="protein sequence ID" value="AIQ14410.1"/>
    <property type="molecule type" value="Genomic_DNA"/>
</dbReference>
<dbReference type="InterPro" id="IPR000515">
    <property type="entry name" value="MetI-like"/>
</dbReference>
<dbReference type="GO" id="GO:0055085">
    <property type="term" value="P:transmembrane transport"/>
    <property type="evidence" value="ECO:0007669"/>
    <property type="project" value="InterPro"/>
</dbReference>
<evidence type="ECO:0000256" key="4">
    <source>
        <dbReference type="ARBA" id="ARBA00022692"/>
    </source>
</evidence>
<proteinExistence type="inferred from homology"/>
<dbReference type="InterPro" id="IPR051393">
    <property type="entry name" value="ABC_transporter_permease"/>
</dbReference>
<evidence type="ECO:0000256" key="7">
    <source>
        <dbReference type="RuleBase" id="RU363032"/>
    </source>
</evidence>
<dbReference type="KEGG" id="pdu:PDUR_22780"/>
<feature type="transmembrane region" description="Helical" evidence="7">
    <location>
        <begin position="12"/>
        <end position="35"/>
    </location>
</feature>
<evidence type="ECO:0000256" key="5">
    <source>
        <dbReference type="ARBA" id="ARBA00022989"/>
    </source>
</evidence>
<dbReference type="InterPro" id="IPR035906">
    <property type="entry name" value="MetI-like_sf"/>
</dbReference>
<gene>
    <name evidence="9" type="ORF">PDUR_22780</name>
</gene>
<dbReference type="STRING" id="44251.PDUR_22780"/>
<dbReference type="GO" id="GO:0005886">
    <property type="term" value="C:plasma membrane"/>
    <property type="evidence" value="ECO:0007669"/>
    <property type="project" value="UniProtKB-SubCell"/>
</dbReference>
<sequence>MIWLSKRRTIFFMLIPTMIVYIGYIIMPVLISFYYSLTEYTGIGAARFIGLDNFSRLLSDSLFWISLKNTLIVLAVALLLLLPGAFLLALLLNVKVKGGNAVKALNFAPSIVAPILVGLIWVFILDPQMGMINVILTKLGLGQLAQSWIGGKTLTPYSIGIVFTWQMIGFLATIFLAGLKMIPRDVYESSSMDGASKVQQMFRITIPMMNETVKINVILIITGVFKIFETVLLLTNGGPNHLSEVMVTYMYNVTFTSGEYGYGMAIATVTFLLTLIFSLVYMSLSRKSIEE</sequence>
<dbReference type="Proteomes" id="UP000029409">
    <property type="component" value="Chromosome"/>
</dbReference>
<reference evidence="9 10" key="1">
    <citation type="submission" date="2014-08" db="EMBL/GenBank/DDBJ databases">
        <title>Comparative genomics of the Paenibacillus odorifer group.</title>
        <authorList>
            <person name="den Bakker H.C."/>
            <person name="Tsai Y.-C."/>
            <person name="Martin N."/>
            <person name="Korlach J."/>
            <person name="Wiedmann M."/>
        </authorList>
    </citation>
    <scope>NUCLEOTIDE SEQUENCE [LARGE SCALE GENOMIC DNA]</scope>
    <source>
        <strain evidence="9 10">DSM 1735</strain>
    </source>
</reference>
<evidence type="ECO:0000313" key="10">
    <source>
        <dbReference type="Proteomes" id="UP000029409"/>
    </source>
</evidence>
<evidence type="ECO:0000313" key="9">
    <source>
        <dbReference type="EMBL" id="AIQ14410.1"/>
    </source>
</evidence>
<keyword evidence="2 7" id="KW-0813">Transport</keyword>
<keyword evidence="10" id="KW-1185">Reference proteome</keyword>
<dbReference type="Gene3D" id="1.10.3720.10">
    <property type="entry name" value="MetI-like"/>
    <property type="match status" value="1"/>
</dbReference>
<evidence type="ECO:0000256" key="3">
    <source>
        <dbReference type="ARBA" id="ARBA00022475"/>
    </source>
</evidence>
<dbReference type="PROSITE" id="PS50928">
    <property type="entry name" value="ABC_TM1"/>
    <property type="match status" value="1"/>
</dbReference>
<feature type="transmembrane region" description="Helical" evidence="7">
    <location>
        <begin position="104"/>
        <end position="124"/>
    </location>
</feature>
<evidence type="ECO:0000259" key="8">
    <source>
        <dbReference type="PROSITE" id="PS50928"/>
    </source>
</evidence>
<dbReference type="PANTHER" id="PTHR30193:SF37">
    <property type="entry name" value="INNER MEMBRANE ABC TRANSPORTER PERMEASE PROTEIN YCJO"/>
    <property type="match status" value="1"/>
</dbReference>
<dbReference type="SUPFAM" id="SSF161098">
    <property type="entry name" value="MetI-like"/>
    <property type="match status" value="1"/>
</dbReference>
<feature type="transmembrane region" description="Helical" evidence="7">
    <location>
        <begin position="157"/>
        <end position="179"/>
    </location>
</feature>
<dbReference type="OrthoDB" id="5174895at2"/>
<name>A0A089HUL7_PAEDU</name>
<dbReference type="PANTHER" id="PTHR30193">
    <property type="entry name" value="ABC TRANSPORTER PERMEASE PROTEIN"/>
    <property type="match status" value="1"/>
</dbReference>
<evidence type="ECO:0000256" key="6">
    <source>
        <dbReference type="ARBA" id="ARBA00023136"/>
    </source>
</evidence>
<evidence type="ECO:0000256" key="1">
    <source>
        <dbReference type="ARBA" id="ARBA00004651"/>
    </source>
</evidence>
<dbReference type="AlphaFoldDB" id="A0A089HUL7"/>
<comment type="subcellular location">
    <subcellularLocation>
        <location evidence="1 7">Cell membrane</location>
        <topology evidence="1 7">Multi-pass membrane protein</topology>
    </subcellularLocation>
</comment>